<keyword evidence="5 9" id="KW-0704">Schiff base</keyword>
<dbReference type="Gene3D" id="3.40.50.1000">
    <property type="entry name" value="HAD superfamily/HAD-like"/>
    <property type="match status" value="1"/>
</dbReference>
<comment type="cofactor">
    <cofactor evidence="9">
        <name>Mg(2+)</name>
        <dbReference type="ChEBI" id="CHEBI:18420"/>
    </cofactor>
    <text evidence="9">Binds 1 Mg(2+) ion per subunit.</text>
</comment>
<dbReference type="NCBIfam" id="TIGR01509">
    <property type="entry name" value="HAD-SF-IA-v3"/>
    <property type="match status" value="1"/>
</dbReference>
<feature type="binding site" evidence="9">
    <location>
        <position position="29"/>
    </location>
    <ligand>
        <name>Mg(2+)</name>
        <dbReference type="ChEBI" id="CHEBI:18420"/>
    </ligand>
</feature>
<accession>A0A839ILD2</accession>
<evidence type="ECO:0000256" key="5">
    <source>
        <dbReference type="ARBA" id="ARBA00023270"/>
    </source>
</evidence>
<dbReference type="SUPFAM" id="SSF56784">
    <property type="entry name" value="HAD-like"/>
    <property type="match status" value="1"/>
</dbReference>
<name>A0A839ILD2_9GAMM</name>
<evidence type="ECO:0000256" key="4">
    <source>
        <dbReference type="ARBA" id="ARBA00022842"/>
    </source>
</evidence>
<dbReference type="PANTHER" id="PTHR43434">
    <property type="entry name" value="PHOSPHOGLYCOLATE PHOSPHATASE"/>
    <property type="match status" value="1"/>
</dbReference>
<evidence type="ECO:0000256" key="3">
    <source>
        <dbReference type="ARBA" id="ARBA00022801"/>
    </source>
</evidence>
<dbReference type="EC" id="3.11.1.1" evidence="8 9"/>
<dbReference type="GO" id="GO:0019700">
    <property type="term" value="P:organic phosphonate catabolic process"/>
    <property type="evidence" value="ECO:0007669"/>
    <property type="project" value="InterPro"/>
</dbReference>
<dbReference type="SFLD" id="SFLDG01129">
    <property type="entry name" value="C1.5:_HAD__Beta-PGM__Phosphata"/>
    <property type="match status" value="1"/>
</dbReference>
<dbReference type="AlphaFoldDB" id="A0A839ILD2"/>
<proteinExistence type="inferred from homology"/>
<evidence type="ECO:0000256" key="1">
    <source>
        <dbReference type="ARBA" id="ARBA00011738"/>
    </source>
</evidence>
<dbReference type="Pfam" id="PF00702">
    <property type="entry name" value="Hydrolase"/>
    <property type="match status" value="1"/>
</dbReference>
<dbReference type="InterPro" id="IPR023198">
    <property type="entry name" value="PGP-like_dom2"/>
</dbReference>
<keyword evidence="11" id="KW-1185">Reference proteome</keyword>
<dbReference type="InterPro" id="IPR050155">
    <property type="entry name" value="HAD-like_hydrolase_sf"/>
</dbReference>
<dbReference type="SFLD" id="SFLDG01135">
    <property type="entry name" value="C1.5.6:_HAD__Beta-PGM__Phospha"/>
    <property type="match status" value="1"/>
</dbReference>
<evidence type="ECO:0000256" key="2">
    <source>
        <dbReference type="ARBA" id="ARBA00022723"/>
    </source>
</evidence>
<dbReference type="GO" id="GO:0008967">
    <property type="term" value="F:phosphoglycolate phosphatase activity"/>
    <property type="evidence" value="ECO:0007669"/>
    <property type="project" value="TreeGrafter"/>
</dbReference>
<evidence type="ECO:0000256" key="9">
    <source>
        <dbReference type="HAMAP-Rule" id="MF_01375"/>
    </source>
</evidence>
<dbReference type="NCBIfam" id="TIGR01422">
    <property type="entry name" value="phosphonatase"/>
    <property type="match status" value="1"/>
</dbReference>
<comment type="function">
    <text evidence="7 9">Involved in phosphonate degradation.</text>
</comment>
<dbReference type="EMBL" id="JACJFM010000002">
    <property type="protein sequence ID" value="MBB1485352.1"/>
    <property type="molecule type" value="Genomic_DNA"/>
</dbReference>
<protein>
    <recommendedName>
        <fullName evidence="8 9">Phosphonoacetaldehyde hydrolase</fullName>
        <shortName evidence="9">Phosphonatase</shortName>
        <ecNumber evidence="8 9">3.11.1.1</ecNumber>
    </recommendedName>
    <alternativeName>
        <fullName evidence="9">Phosphonoacetaldehyde phosphonohydrolase</fullName>
    </alternativeName>
</protein>
<dbReference type="InterPro" id="IPR036412">
    <property type="entry name" value="HAD-like_sf"/>
</dbReference>
<feature type="active site" description="Nucleophile" evidence="9">
    <location>
        <position position="29"/>
    </location>
</feature>
<evidence type="ECO:0000313" key="10">
    <source>
        <dbReference type="EMBL" id="MBB1485352.1"/>
    </source>
</evidence>
<dbReference type="InterPro" id="IPR023214">
    <property type="entry name" value="HAD_sf"/>
</dbReference>
<dbReference type="InterPro" id="IPR006439">
    <property type="entry name" value="HAD-SF_hydro_IA"/>
</dbReference>
<dbReference type="PANTHER" id="PTHR43434:SF19">
    <property type="entry name" value="PHOSPHONOACETALDEHYDE HYDROLASE"/>
    <property type="match status" value="1"/>
</dbReference>
<evidence type="ECO:0000256" key="7">
    <source>
        <dbReference type="ARBA" id="ARBA00056573"/>
    </source>
</evidence>
<sequence length="286" mass="31658">MQPVEEDRKFIMYHFTRRYIGPVQAIIMDWAGTTVDFGSMAPIRAFQNLFAANNAPITIAEAREPMGAEKREHIRQLCAMPRVREAWKESHGGYPTVADIDRMYEEFVPLQIEAIAQCGQLIPGLKDTLAWCKENDIAIGANTGYAERMIGGLLENAAEQGYKPQSNVCATDVPKGRPYPHMCLKNAIELEVSDVAACVKIDDTLTGIDEGLSAGMWTIGVAVSGNEVGLPLEEWQALSEDEQNVMRKAAYQRFYQAGAHYVVDSIADVIPCLEEIHLRLQAGEAP</sequence>
<dbReference type="Proteomes" id="UP000565262">
    <property type="component" value="Unassembled WGS sequence"/>
</dbReference>
<dbReference type="HAMAP" id="MF_01375">
    <property type="entry name" value="PhnX"/>
    <property type="match status" value="1"/>
</dbReference>
<keyword evidence="2 9" id="KW-0479">Metal-binding</keyword>
<comment type="subunit">
    <text evidence="1 9">Homodimer.</text>
</comment>
<reference evidence="10 11" key="1">
    <citation type="submission" date="2020-08" db="EMBL/GenBank/DDBJ databases">
        <title>Oceanospirillum sp. nov. isolated from marine sediment.</title>
        <authorList>
            <person name="Ji X."/>
        </authorList>
    </citation>
    <scope>NUCLEOTIDE SEQUENCE [LARGE SCALE GENOMIC DNA]</scope>
    <source>
        <strain evidence="10 11">D5</strain>
    </source>
</reference>
<feature type="binding site" evidence="9">
    <location>
        <position position="31"/>
    </location>
    <ligand>
        <name>Mg(2+)</name>
        <dbReference type="ChEBI" id="CHEBI:18420"/>
    </ligand>
</feature>
<comment type="caution">
    <text evidence="10">The sequence shown here is derived from an EMBL/GenBank/DDBJ whole genome shotgun (WGS) entry which is preliminary data.</text>
</comment>
<evidence type="ECO:0000256" key="8">
    <source>
        <dbReference type="ARBA" id="ARBA00066472"/>
    </source>
</evidence>
<dbReference type="SFLD" id="SFLDS00003">
    <property type="entry name" value="Haloacid_Dehalogenase"/>
    <property type="match status" value="1"/>
</dbReference>
<dbReference type="Gene3D" id="1.10.150.240">
    <property type="entry name" value="Putative phosphatase, domain 2"/>
    <property type="match status" value="1"/>
</dbReference>
<keyword evidence="3 9" id="KW-0378">Hydrolase</keyword>
<gene>
    <name evidence="9" type="primary">phnX</name>
    <name evidence="10" type="ORF">H4O21_01805</name>
</gene>
<organism evidence="10 11">
    <name type="scientific">Oceanospirillum sediminis</name>
    <dbReference type="NCBI Taxonomy" id="2760088"/>
    <lineage>
        <taxon>Bacteria</taxon>
        <taxon>Pseudomonadati</taxon>
        <taxon>Pseudomonadota</taxon>
        <taxon>Gammaproteobacteria</taxon>
        <taxon>Oceanospirillales</taxon>
        <taxon>Oceanospirillaceae</taxon>
        <taxon>Oceanospirillum</taxon>
    </lineage>
</organism>
<dbReference type="GO" id="GO:0006281">
    <property type="term" value="P:DNA repair"/>
    <property type="evidence" value="ECO:0007669"/>
    <property type="project" value="TreeGrafter"/>
</dbReference>
<evidence type="ECO:0000256" key="6">
    <source>
        <dbReference type="ARBA" id="ARBA00052005"/>
    </source>
</evidence>
<dbReference type="InterPro" id="IPR006323">
    <property type="entry name" value="Phosphonoacetald_hydro"/>
</dbReference>
<feature type="active site" description="Schiff-base intermediate with substrate" evidence="9">
    <location>
        <position position="70"/>
    </location>
</feature>
<dbReference type="FunFam" id="1.10.150.240:FF:000006">
    <property type="entry name" value="Phosphonoacetaldehyde hydrolase"/>
    <property type="match status" value="1"/>
</dbReference>
<keyword evidence="4 9" id="KW-0460">Magnesium</keyword>
<comment type="similarity">
    <text evidence="9">Belongs to the HAD-like hydrolase superfamily. PhnX family.</text>
</comment>
<evidence type="ECO:0000313" key="11">
    <source>
        <dbReference type="Proteomes" id="UP000565262"/>
    </source>
</evidence>
<dbReference type="GO" id="GO:0050194">
    <property type="term" value="F:phosphonoacetaldehyde hydrolase activity"/>
    <property type="evidence" value="ECO:0007669"/>
    <property type="project" value="UniProtKB-UniRule"/>
</dbReference>
<dbReference type="CDD" id="cd02586">
    <property type="entry name" value="HAD_PHN"/>
    <property type="match status" value="1"/>
</dbReference>
<dbReference type="GO" id="GO:0005829">
    <property type="term" value="C:cytosol"/>
    <property type="evidence" value="ECO:0007669"/>
    <property type="project" value="TreeGrafter"/>
</dbReference>
<comment type="catalytic activity">
    <reaction evidence="6 9">
        <text>phosphonoacetaldehyde + H2O = acetaldehyde + phosphate + H(+)</text>
        <dbReference type="Rhea" id="RHEA:18905"/>
        <dbReference type="ChEBI" id="CHEBI:15343"/>
        <dbReference type="ChEBI" id="CHEBI:15377"/>
        <dbReference type="ChEBI" id="CHEBI:15378"/>
        <dbReference type="ChEBI" id="CHEBI:43474"/>
        <dbReference type="ChEBI" id="CHEBI:58383"/>
        <dbReference type="EC" id="3.11.1.1"/>
    </reaction>
</comment>
<feature type="binding site" evidence="9">
    <location>
        <position position="203"/>
    </location>
    <ligand>
        <name>Mg(2+)</name>
        <dbReference type="ChEBI" id="CHEBI:18420"/>
    </ligand>
</feature>
<dbReference type="GO" id="GO:0000287">
    <property type="term" value="F:magnesium ion binding"/>
    <property type="evidence" value="ECO:0007669"/>
    <property type="project" value="UniProtKB-UniRule"/>
</dbReference>